<proteinExistence type="predicted"/>
<organism evidence="1 2">
    <name type="scientific">Litorivivens lipolytica</name>
    <dbReference type="NCBI Taxonomy" id="1524264"/>
    <lineage>
        <taxon>Bacteria</taxon>
        <taxon>Pseudomonadati</taxon>
        <taxon>Pseudomonadota</taxon>
        <taxon>Gammaproteobacteria</taxon>
        <taxon>Litorivivens</taxon>
    </lineage>
</organism>
<dbReference type="EMBL" id="JACHWY010000004">
    <property type="protein sequence ID" value="MBB3048872.1"/>
    <property type="molecule type" value="Genomic_DNA"/>
</dbReference>
<dbReference type="RefSeq" id="WP_183411663.1">
    <property type="nucleotide sequence ID" value="NZ_JACHWY010000004.1"/>
</dbReference>
<name>A0A7W4Z741_9GAMM</name>
<sequence length="252" mass="28487">MSSPPPTKFLYASLPTKERLIIAAEKEIANAGIAGMMDVDIVEDAGATSPSALRYHFKNRNQLLIAVILYRYHALAKMTSWLTTGLQQTSPPSLADYIAVRIFAKAFIVERSMPAPYHAKMLRSLHEARIEFKDLAEEHRPWVIELCAQHEWLQQKVAEVIGMAKTHRRSRHALIFTHAGATRLEAELRGRAQKEPIDMLIPILDRQARECANAIAAGILREEFKPVSDEVFNAYQDAKAELNNIGWYIERG</sequence>
<dbReference type="Proteomes" id="UP000537130">
    <property type="component" value="Unassembled WGS sequence"/>
</dbReference>
<dbReference type="SUPFAM" id="SSF46689">
    <property type="entry name" value="Homeodomain-like"/>
    <property type="match status" value="1"/>
</dbReference>
<keyword evidence="2" id="KW-1185">Reference proteome</keyword>
<evidence type="ECO:0000313" key="2">
    <source>
        <dbReference type="Proteomes" id="UP000537130"/>
    </source>
</evidence>
<dbReference type="InterPro" id="IPR009057">
    <property type="entry name" value="Homeodomain-like_sf"/>
</dbReference>
<dbReference type="Gene3D" id="1.10.357.10">
    <property type="entry name" value="Tetracycline Repressor, domain 2"/>
    <property type="match status" value="1"/>
</dbReference>
<accession>A0A7W4Z741</accession>
<evidence type="ECO:0000313" key="1">
    <source>
        <dbReference type="EMBL" id="MBB3048872.1"/>
    </source>
</evidence>
<gene>
    <name evidence="1" type="ORF">FHR99_003146</name>
</gene>
<reference evidence="1 2" key="1">
    <citation type="submission" date="2020-08" db="EMBL/GenBank/DDBJ databases">
        <title>Genomic Encyclopedia of Type Strains, Phase III (KMG-III): the genomes of soil and plant-associated and newly described type strains.</title>
        <authorList>
            <person name="Whitman W."/>
        </authorList>
    </citation>
    <scope>NUCLEOTIDE SEQUENCE [LARGE SCALE GENOMIC DNA]</scope>
    <source>
        <strain evidence="1 2">CECT 8654</strain>
    </source>
</reference>
<comment type="caution">
    <text evidence="1">The sequence shown here is derived from an EMBL/GenBank/DDBJ whole genome shotgun (WGS) entry which is preliminary data.</text>
</comment>
<dbReference type="AlphaFoldDB" id="A0A7W4Z741"/>
<protein>
    <submittedName>
        <fullName evidence="1">AcrR family transcriptional regulator</fullName>
    </submittedName>
</protein>